<name>A0A6N8SHL7_9HYPH</name>
<keyword evidence="3" id="KW-1185">Reference proteome</keyword>
<protein>
    <submittedName>
        <fullName evidence="2">Serine hydrolase</fullName>
    </submittedName>
</protein>
<reference evidence="2 3" key="1">
    <citation type="submission" date="2019-12" db="EMBL/GenBank/DDBJ databases">
        <title>Shinella kummerowiae sp. nov., a symbiotic bacterium isolated from root nodules of the herbal legume Kummerowia stipulacea.</title>
        <authorList>
            <person name="Gao J."/>
        </authorList>
    </citation>
    <scope>NUCLEOTIDE SEQUENCE [LARGE SCALE GENOMIC DNA]</scope>
    <source>
        <strain evidence="2 3">CCBAU 25048</strain>
    </source>
</reference>
<dbReference type="Proteomes" id="UP000435802">
    <property type="component" value="Unassembled WGS sequence"/>
</dbReference>
<feature type="domain" description="Beta-lactamase-related" evidence="1">
    <location>
        <begin position="2"/>
        <end position="365"/>
    </location>
</feature>
<evidence type="ECO:0000259" key="1">
    <source>
        <dbReference type="Pfam" id="PF00144"/>
    </source>
</evidence>
<comment type="caution">
    <text evidence="2">The sequence shown here is derived from an EMBL/GenBank/DDBJ whole genome shotgun (WGS) entry which is preliminary data.</text>
</comment>
<dbReference type="GO" id="GO:0016787">
    <property type="term" value="F:hydrolase activity"/>
    <property type="evidence" value="ECO:0007669"/>
    <property type="project" value="UniProtKB-KW"/>
</dbReference>
<dbReference type="Gene3D" id="3.40.710.10">
    <property type="entry name" value="DD-peptidase/beta-lactamase superfamily"/>
    <property type="match status" value="1"/>
</dbReference>
<dbReference type="Pfam" id="PF00144">
    <property type="entry name" value="Beta-lactamase"/>
    <property type="match status" value="1"/>
</dbReference>
<dbReference type="PANTHER" id="PTHR43283">
    <property type="entry name" value="BETA-LACTAMASE-RELATED"/>
    <property type="match status" value="1"/>
</dbReference>
<gene>
    <name evidence="2" type="ORF">GR138_25460</name>
</gene>
<evidence type="ECO:0000313" key="2">
    <source>
        <dbReference type="EMBL" id="MXN48565.1"/>
    </source>
</evidence>
<dbReference type="EMBL" id="WUMK01000011">
    <property type="protein sequence ID" value="MXN48565.1"/>
    <property type="molecule type" value="Genomic_DNA"/>
</dbReference>
<accession>A0A6N8SHL7</accession>
<organism evidence="2 3">
    <name type="scientific">Shinella kummerowiae</name>
    <dbReference type="NCBI Taxonomy" id="417745"/>
    <lineage>
        <taxon>Bacteria</taxon>
        <taxon>Pseudomonadati</taxon>
        <taxon>Pseudomonadota</taxon>
        <taxon>Alphaproteobacteria</taxon>
        <taxon>Hyphomicrobiales</taxon>
        <taxon>Rhizobiaceae</taxon>
        <taxon>Shinella</taxon>
    </lineage>
</organism>
<keyword evidence="2" id="KW-0378">Hydrolase</keyword>
<dbReference type="AlphaFoldDB" id="A0A6N8SHL7"/>
<dbReference type="InterPro" id="IPR012338">
    <property type="entry name" value="Beta-lactam/transpept-like"/>
</dbReference>
<dbReference type="PANTHER" id="PTHR43283:SF3">
    <property type="entry name" value="BETA-LACTAMASE FAMILY PROTEIN (AFU_ORTHOLOGUE AFUA_5G07500)"/>
    <property type="match status" value="1"/>
</dbReference>
<proteinExistence type="predicted"/>
<dbReference type="InterPro" id="IPR001466">
    <property type="entry name" value="Beta-lactam-related"/>
</dbReference>
<dbReference type="SUPFAM" id="SSF56601">
    <property type="entry name" value="beta-lactamase/transpeptidase-like"/>
    <property type="match status" value="1"/>
</dbReference>
<evidence type="ECO:0000313" key="3">
    <source>
        <dbReference type="Proteomes" id="UP000435802"/>
    </source>
</evidence>
<dbReference type="OrthoDB" id="9808046at2"/>
<sequence length="385" mass="41946">MEAHLEEALEAGHAPGLVGLLAQGKDVRTIVLGRMAVDGPPMQRDSIFRIASMTKPVTTVATMMLVADGKLKLDEPVDRLLPELVDRKVLRSLDGPVDDTVPARRAITVEDLLTFRAGYGLLLVPPGTYPVQKDIARLGIVGFGPPDPHMPYDGDEWLKRLATLPLFAQPGERWLYTTASNILGVLIARAAGESFGDFLQERIFRPLGMKDTAFHVPQAKIERLVTAYRPKDGSLEVWDEPATGGWSKPPAFEQGDGGLVSTADDYLAFVRMLLAAGEHEGRRLLSAEAVAAMTRDHLTRTQRKDGEIILQEGQGWGYGMSVAVDKTPGGGPAGTIGWSGGFGTKWQSDPARQLTTILLTQRMFDGPKPVTIFNRFEQDARRIAG</sequence>
<dbReference type="InterPro" id="IPR050789">
    <property type="entry name" value="Diverse_Enzym_Activities"/>
</dbReference>